<dbReference type="InterPro" id="IPR018815">
    <property type="entry name" value="Incr_loss_mito_DNA_1"/>
</dbReference>
<dbReference type="OrthoDB" id="5299849at2759"/>
<proteinExistence type="predicted"/>
<dbReference type="AlphaFoldDB" id="A0A2T0FD08"/>
<accession>A0A2T0FD08</accession>
<dbReference type="GeneID" id="36514230"/>
<keyword evidence="3" id="KW-1185">Reference proteome</keyword>
<dbReference type="Proteomes" id="UP000238350">
    <property type="component" value="Unassembled WGS sequence"/>
</dbReference>
<dbReference type="PANTHER" id="PTHR28029">
    <property type="entry name" value="PROTEIN ILM1"/>
    <property type="match status" value="1"/>
</dbReference>
<comment type="caution">
    <text evidence="2">The sequence shown here is derived from an EMBL/GenBank/DDBJ whole genome shotgun (WGS) entry which is preliminary data.</text>
</comment>
<feature type="transmembrane region" description="Helical" evidence="1">
    <location>
        <begin position="89"/>
        <end position="107"/>
    </location>
</feature>
<name>A0A2T0FD08_9ASCO</name>
<dbReference type="PANTHER" id="PTHR28029:SF1">
    <property type="entry name" value="PROTEIN ILM1"/>
    <property type="match status" value="1"/>
</dbReference>
<organism evidence="2 3">
    <name type="scientific">Wickerhamiella sorbophila</name>
    <dbReference type="NCBI Taxonomy" id="45607"/>
    <lineage>
        <taxon>Eukaryota</taxon>
        <taxon>Fungi</taxon>
        <taxon>Dikarya</taxon>
        <taxon>Ascomycota</taxon>
        <taxon>Saccharomycotina</taxon>
        <taxon>Dipodascomycetes</taxon>
        <taxon>Dipodascales</taxon>
        <taxon>Trichomonascaceae</taxon>
        <taxon>Wickerhamiella</taxon>
    </lineage>
</organism>
<evidence type="ECO:0000313" key="2">
    <source>
        <dbReference type="EMBL" id="PRT52861.1"/>
    </source>
</evidence>
<reference evidence="2 3" key="1">
    <citation type="submission" date="2017-04" db="EMBL/GenBank/DDBJ databases">
        <title>Genome sequencing of [Candida] sorbophila.</title>
        <authorList>
            <person name="Ahn J.O."/>
        </authorList>
    </citation>
    <scope>NUCLEOTIDE SEQUENCE [LARGE SCALE GENOMIC DNA]</scope>
    <source>
        <strain evidence="2 3">DS02</strain>
    </source>
</reference>
<sequence>MVIVSSKTLVLYRVCGLWAVALFLLKNPLVIYSNLVVVVLGQALDMPNTYAGSGDQLAGLVAVLIAFLALEDFIVLFTEDPGEHWRGSVPLRLLGYFILTMASYLGFKPLRNSLTFTYVFLEMVMNFLLYLVLRNELNETTRRIIREERGQNPDLAEGAL</sequence>
<keyword evidence="1" id="KW-0472">Membrane</keyword>
<evidence type="ECO:0000256" key="1">
    <source>
        <dbReference type="SAM" id="Phobius"/>
    </source>
</evidence>
<keyword evidence="1" id="KW-0812">Transmembrane</keyword>
<keyword evidence="1" id="KW-1133">Transmembrane helix</keyword>
<gene>
    <name evidence="2" type="ORF">B9G98_00481</name>
</gene>
<dbReference type="RefSeq" id="XP_024662807.1">
    <property type="nucleotide sequence ID" value="XM_024807039.1"/>
</dbReference>
<dbReference type="EMBL" id="NDIQ01000001">
    <property type="protein sequence ID" value="PRT52861.1"/>
    <property type="molecule type" value="Genomic_DNA"/>
</dbReference>
<feature type="transmembrane region" description="Helical" evidence="1">
    <location>
        <begin position="113"/>
        <end position="133"/>
    </location>
</feature>
<protein>
    <submittedName>
        <fullName evidence="2">Protein ILM1</fullName>
    </submittedName>
</protein>
<dbReference type="Pfam" id="PF10311">
    <property type="entry name" value="Ilm1"/>
    <property type="match status" value="1"/>
</dbReference>
<evidence type="ECO:0000313" key="3">
    <source>
        <dbReference type="Proteomes" id="UP000238350"/>
    </source>
</evidence>
<feature type="transmembrane region" description="Helical" evidence="1">
    <location>
        <begin position="57"/>
        <end position="77"/>
    </location>
</feature>